<dbReference type="EMBL" id="JAASQJ010000005">
    <property type="protein sequence ID" value="NIJ55463.1"/>
    <property type="molecule type" value="Genomic_DNA"/>
</dbReference>
<evidence type="ECO:0000256" key="4">
    <source>
        <dbReference type="ARBA" id="ARBA00022729"/>
    </source>
</evidence>
<reference evidence="12 13" key="1">
    <citation type="submission" date="2020-03" db="EMBL/GenBank/DDBJ databases">
        <title>Genomic Encyclopedia of Type Strains, Phase IV (KMG-IV): sequencing the most valuable type-strain genomes for metagenomic binning, comparative biology and taxonomic classification.</title>
        <authorList>
            <person name="Goeker M."/>
        </authorList>
    </citation>
    <scope>NUCLEOTIDE SEQUENCE [LARGE SCALE GENOMIC DNA]</scope>
    <source>
        <strain evidence="12 13">DSM 102865</strain>
    </source>
</reference>
<dbReference type="InterPro" id="IPR024079">
    <property type="entry name" value="MetalloPept_cat_dom_sf"/>
</dbReference>
<feature type="domain" description="Peptidase M43 pregnancy-associated plasma-A" evidence="9">
    <location>
        <begin position="183"/>
        <end position="333"/>
    </location>
</feature>
<proteinExistence type="inferred from homology"/>
<dbReference type="PANTHER" id="PTHR47466">
    <property type="match status" value="1"/>
</dbReference>
<dbReference type="Pfam" id="PF19081">
    <property type="entry name" value="Ig_7"/>
    <property type="match status" value="1"/>
</dbReference>
<gene>
    <name evidence="12" type="ORF">FHS68_004652</name>
</gene>
<evidence type="ECO:0000313" key="12">
    <source>
        <dbReference type="EMBL" id="NIJ55463.1"/>
    </source>
</evidence>
<keyword evidence="13" id="KW-1185">Reference proteome</keyword>
<dbReference type="Proteomes" id="UP001179181">
    <property type="component" value="Unassembled WGS sequence"/>
</dbReference>
<keyword evidence="4" id="KW-0732">Signal</keyword>
<keyword evidence="3" id="KW-0479">Metal-binding</keyword>
<dbReference type="SUPFAM" id="SSF55486">
    <property type="entry name" value="Metalloproteases ('zincins'), catalytic domain"/>
    <property type="match status" value="1"/>
</dbReference>
<comment type="caution">
    <text evidence="12">The sequence shown here is derived from an EMBL/GenBank/DDBJ whole genome shotgun (WGS) entry which is preliminary data.</text>
</comment>
<evidence type="ECO:0000256" key="8">
    <source>
        <dbReference type="ARBA" id="ARBA00023157"/>
    </source>
</evidence>
<evidence type="ECO:0000259" key="9">
    <source>
        <dbReference type="Pfam" id="PF05572"/>
    </source>
</evidence>
<dbReference type="Pfam" id="PF18962">
    <property type="entry name" value="Por_Secre_tail"/>
    <property type="match status" value="1"/>
</dbReference>
<dbReference type="InterPro" id="IPR026444">
    <property type="entry name" value="Secre_tail"/>
</dbReference>
<keyword evidence="5" id="KW-0378">Hydrolase</keyword>
<dbReference type="InterPro" id="IPR008754">
    <property type="entry name" value="Peptidase_M43"/>
</dbReference>
<evidence type="ECO:0000256" key="7">
    <source>
        <dbReference type="ARBA" id="ARBA00023049"/>
    </source>
</evidence>
<dbReference type="PANTHER" id="PTHR47466:SF1">
    <property type="entry name" value="METALLOPROTEASE MEP1 (AFU_ORTHOLOGUE AFUA_1G07730)-RELATED"/>
    <property type="match status" value="1"/>
</dbReference>
<evidence type="ECO:0000259" key="11">
    <source>
        <dbReference type="Pfam" id="PF19081"/>
    </source>
</evidence>
<feature type="domain" description="Secretion system C-terminal sorting" evidence="10">
    <location>
        <begin position="533"/>
        <end position="596"/>
    </location>
</feature>
<evidence type="ECO:0000313" key="13">
    <source>
        <dbReference type="Proteomes" id="UP001179181"/>
    </source>
</evidence>
<dbReference type="Pfam" id="PF05572">
    <property type="entry name" value="Peptidase_M43"/>
    <property type="match status" value="1"/>
</dbReference>
<comment type="similarity">
    <text evidence="1">Belongs to the peptidase M43B family.</text>
</comment>
<dbReference type="RefSeq" id="WP_167275302.1">
    <property type="nucleotide sequence ID" value="NZ_JAASQJ010000005.1"/>
</dbReference>
<evidence type="ECO:0000259" key="10">
    <source>
        <dbReference type="Pfam" id="PF18962"/>
    </source>
</evidence>
<evidence type="ECO:0000256" key="2">
    <source>
        <dbReference type="ARBA" id="ARBA00022670"/>
    </source>
</evidence>
<keyword evidence="8" id="KW-1015">Disulfide bond</keyword>
<accession>A0ABX0UR41</accession>
<evidence type="ECO:0008006" key="14">
    <source>
        <dbReference type="Google" id="ProtNLM"/>
    </source>
</evidence>
<dbReference type="NCBIfam" id="TIGR04183">
    <property type="entry name" value="Por_Secre_tail"/>
    <property type="match status" value="1"/>
</dbReference>
<keyword evidence="2" id="KW-0645">Protease</keyword>
<dbReference type="InterPro" id="IPR044023">
    <property type="entry name" value="Ig_7"/>
</dbReference>
<evidence type="ECO:0000256" key="6">
    <source>
        <dbReference type="ARBA" id="ARBA00022833"/>
    </source>
</evidence>
<evidence type="ECO:0000256" key="3">
    <source>
        <dbReference type="ARBA" id="ARBA00022723"/>
    </source>
</evidence>
<keyword evidence="6" id="KW-0862">Zinc</keyword>
<sequence>MKKLSMLKDSKWLVAVFFFTISVLQIKPCQAQKAPPLSCASTTKYQKEHLSALDKKIFDDNEKRLKAYIASSAAARRADASTDPIYTIPVVVHVIEPYEQTLLTDQQIIDGIAKLSDAFRNRLPDSDGADIQIRFQLASNAPDCSPSTGIIRIDQRNNDMYRNHGVGESGDLGISATDIYGMSYWNNLDYYNIWVVNYIGFTAAMVGFPTGGYSPYDGCMIRADYFNGKTLAHELGHALNLWHPFARGIGEGDLDLNECPLNENCAEQGDCICDTEPANQTIAWACPGTLEYGNACNSGAPFGNVIKNLMNWGNECLTQFTNDQRTRMRAALELLRPGLINSNKLDPYVEEQIIQKGTAATLTATTCKGVVLWYEAFSGGNFIGPGKTFTTPLLTESRTYYAACLRVDCGSSNRVPAVVTVAGSLPVQIISFEAKVLERNLVTLKWATSFEQSHDHFDVESAGDAKSFRKAGQVFAPFLTASGKSEYQFTDRPALDAEQIYYRLKQVDNDGSYAYSKIVSVRIPRVNQITIGPNPAENLITIHGVVDNWEVEVISATGVMVQRVKNKIHIDSRQLPAGLYLVRVISENGNIVTRKMVKN</sequence>
<dbReference type="Gene3D" id="3.40.390.10">
    <property type="entry name" value="Collagenase (Catalytic Domain)"/>
    <property type="match status" value="1"/>
</dbReference>
<keyword evidence="7" id="KW-0482">Metalloprotease</keyword>
<organism evidence="12 13">
    <name type="scientific">Dyadobacter arcticus</name>
    <dbReference type="NCBI Taxonomy" id="1078754"/>
    <lineage>
        <taxon>Bacteria</taxon>
        <taxon>Pseudomonadati</taxon>
        <taxon>Bacteroidota</taxon>
        <taxon>Cytophagia</taxon>
        <taxon>Cytophagales</taxon>
        <taxon>Spirosomataceae</taxon>
        <taxon>Dyadobacter</taxon>
    </lineage>
</organism>
<protein>
    <recommendedName>
        <fullName evidence="14">T9SS type A sorting domain-containing protein</fullName>
    </recommendedName>
</protein>
<evidence type="ECO:0000256" key="1">
    <source>
        <dbReference type="ARBA" id="ARBA00008721"/>
    </source>
</evidence>
<evidence type="ECO:0000256" key="5">
    <source>
        <dbReference type="ARBA" id="ARBA00022801"/>
    </source>
</evidence>
<name>A0ABX0UR41_9BACT</name>
<feature type="domain" description="Ig-like" evidence="11">
    <location>
        <begin position="351"/>
        <end position="421"/>
    </location>
</feature>